<gene>
    <name evidence="3" type="ORF">GEA64_19890</name>
</gene>
<proteinExistence type="predicted"/>
<evidence type="ECO:0000313" key="3">
    <source>
        <dbReference type="EMBL" id="MQL50088.1"/>
    </source>
</evidence>
<dbReference type="RefSeq" id="WP_152963850.1">
    <property type="nucleotide sequence ID" value="NZ_CAWOZU010000003.1"/>
</dbReference>
<evidence type="ECO:0000256" key="1">
    <source>
        <dbReference type="SAM" id="Coils"/>
    </source>
</evidence>
<evidence type="ECO:0000313" key="4">
    <source>
        <dbReference type="Proteomes" id="UP000481739"/>
    </source>
</evidence>
<dbReference type="Pfam" id="PF18847">
    <property type="entry name" value="LPD29"/>
    <property type="match status" value="1"/>
</dbReference>
<reference evidence="3 4" key="1">
    <citation type="journal article" date="2019" name="Nature">
        <title>A new antibiotic selectively kills Gram-negative pathogens.</title>
        <authorList>
            <person name="Imai Y."/>
            <person name="Meyer K.J."/>
            <person name="Iinishi A."/>
            <person name="Favre-Godal Q."/>
            <person name="Green R."/>
            <person name="Manuse S."/>
            <person name="Caboni M."/>
            <person name="Mori M."/>
            <person name="Niles S."/>
            <person name="Ghiglieri M."/>
            <person name="Honrao C."/>
            <person name="Ma X."/>
            <person name="Guo J.J."/>
            <person name="Makriyannis A."/>
            <person name="Linares-Otoya L."/>
            <person name="Boehringer N."/>
            <person name="Wuisan Z.G."/>
            <person name="Kaur H."/>
            <person name="Wu R."/>
            <person name="Mateus A."/>
            <person name="Typas A."/>
            <person name="Savitski M.M."/>
            <person name="Espinoza J.L."/>
            <person name="O'Rourke A."/>
            <person name="Nelson K.E."/>
            <person name="Hiller S."/>
            <person name="Noinaj N."/>
            <person name="Schaeberle T.F."/>
            <person name="D'Onofrio A."/>
            <person name="Lewis K."/>
        </authorList>
    </citation>
    <scope>NUCLEOTIDE SEQUENCE [LARGE SCALE GENOMIC DNA]</scope>
    <source>
        <strain evidence="3 4">HGB 1456</strain>
    </source>
</reference>
<keyword evidence="1" id="KW-0175">Coiled coil</keyword>
<dbReference type="InterPro" id="IPR041311">
    <property type="entry name" value="LPD29"/>
</dbReference>
<evidence type="ECO:0000259" key="2">
    <source>
        <dbReference type="Pfam" id="PF18847"/>
    </source>
</evidence>
<organism evidence="3 4">
    <name type="scientific">Photorhabdus khanii</name>
    <dbReference type="NCBI Taxonomy" id="1004150"/>
    <lineage>
        <taxon>Bacteria</taxon>
        <taxon>Pseudomonadati</taxon>
        <taxon>Pseudomonadota</taxon>
        <taxon>Gammaproteobacteria</taxon>
        <taxon>Enterobacterales</taxon>
        <taxon>Morganellaceae</taxon>
        <taxon>Photorhabdus</taxon>
    </lineage>
</organism>
<feature type="domain" description="Large polyvalent protein associated" evidence="2">
    <location>
        <begin position="116"/>
        <end position="200"/>
    </location>
</feature>
<dbReference type="Proteomes" id="UP000481739">
    <property type="component" value="Unassembled WGS sequence"/>
</dbReference>
<accession>A0A7C9LDF2</accession>
<name>A0A7C9LDF2_9GAMM</name>
<sequence length="263" mass="30096">MTTLSVGQYINHDGAEYVISAVDSIEGKISYTILGLDNPTLAEVQETSLRFYKQSDKIMPLADVHARLAVVQAVIQRREQEKLRAEQEHRELTAKVKSMPEYSDLLTVDKVQDATNCAAKNIRILLKKHFKGVTFSVRKRHYTCINVSWTDGPTKDAVEDVIGRFQEGEFNGMQEMYEYNCTPFHRVYGGVKYLFCGRDFSDELIAEAIEILRKKYGENTIKPEYTVVAYRKGGLWSECREQFHHGLQSKIDSLLSDINKIKS</sequence>
<feature type="coiled-coil region" evidence="1">
    <location>
        <begin position="68"/>
        <end position="95"/>
    </location>
</feature>
<dbReference type="AlphaFoldDB" id="A0A7C9LDF2"/>
<comment type="caution">
    <text evidence="3">The sequence shown here is derived from an EMBL/GenBank/DDBJ whole genome shotgun (WGS) entry which is preliminary data.</text>
</comment>
<protein>
    <recommendedName>
        <fullName evidence="2">Large polyvalent protein associated domain-containing protein</fullName>
    </recommendedName>
</protein>
<dbReference type="EMBL" id="WHZZ01000012">
    <property type="protein sequence ID" value="MQL50088.1"/>
    <property type="molecule type" value="Genomic_DNA"/>
</dbReference>